<keyword evidence="4" id="KW-1185">Reference proteome</keyword>
<name>A0AA88LVT2_TACVA</name>
<dbReference type="GO" id="GO:0005737">
    <property type="term" value="C:cytoplasm"/>
    <property type="evidence" value="ECO:0007669"/>
    <property type="project" value="TreeGrafter"/>
</dbReference>
<proteinExistence type="predicted"/>
<dbReference type="PANTHER" id="PTHR31807">
    <property type="entry name" value="AUGMIN FAMILY MEMBER"/>
    <property type="match status" value="1"/>
</dbReference>
<organism evidence="3 4">
    <name type="scientific">Tachysurus vachellii</name>
    <name type="common">Darkbarbel catfish</name>
    <name type="synonym">Pelteobagrus vachellii</name>
    <dbReference type="NCBI Taxonomy" id="175792"/>
    <lineage>
        <taxon>Eukaryota</taxon>
        <taxon>Metazoa</taxon>
        <taxon>Chordata</taxon>
        <taxon>Craniata</taxon>
        <taxon>Vertebrata</taxon>
        <taxon>Euteleostomi</taxon>
        <taxon>Actinopterygii</taxon>
        <taxon>Neopterygii</taxon>
        <taxon>Teleostei</taxon>
        <taxon>Ostariophysi</taxon>
        <taxon>Siluriformes</taxon>
        <taxon>Bagridae</taxon>
        <taxon>Tachysurus</taxon>
    </lineage>
</organism>
<evidence type="ECO:0000313" key="4">
    <source>
        <dbReference type="Proteomes" id="UP001187315"/>
    </source>
</evidence>
<accession>A0AA88LVT2</accession>
<keyword evidence="1" id="KW-0175">Coiled coil</keyword>
<dbReference type="AlphaFoldDB" id="A0AA88LVT2"/>
<dbReference type="EMBL" id="JAVHJS010000020">
    <property type="protein sequence ID" value="KAK2825193.1"/>
    <property type="molecule type" value="Genomic_DNA"/>
</dbReference>
<dbReference type="GO" id="GO:0005880">
    <property type="term" value="C:nuclear microtubule"/>
    <property type="evidence" value="ECO:0007669"/>
    <property type="project" value="TreeGrafter"/>
</dbReference>
<dbReference type="GO" id="GO:0051225">
    <property type="term" value="P:spindle assembly"/>
    <property type="evidence" value="ECO:0007669"/>
    <property type="project" value="TreeGrafter"/>
</dbReference>
<evidence type="ECO:0008006" key="5">
    <source>
        <dbReference type="Google" id="ProtNLM"/>
    </source>
</evidence>
<dbReference type="Proteomes" id="UP001187315">
    <property type="component" value="Unassembled WGS sequence"/>
</dbReference>
<sequence length="401" mass="44260">MATKKTPAVRKALKTSSQDSSNSTSVNDDSCGNNSGAKRKTKPSGTIVKSRYMQTEKKSAVKKTTPNESVLVPPRPASPKVGSGHKHRFGTPPRRTLHAPPDQNSVSVIPGLLESSSLGGNILQSTVLDGHCMRPDFDLSVIKENTAPASQPSAVDPSAKKRNLELETFLLAFLTAKIENNTHKLKEEAERNLITLMEEEEKLRSKIMNKKQQCLLLKKQQQLNDLLDMQIVALTPVAETAQQFTEEYKTFASAIDTTRHELPIKNLHVEENREEFLDKALVCLNQSQSILEKYMKDVSTEGENTAACLKEIKSAAHEINQHLLSTSSDLLELSSLVSQEKVLVQQSLEEDKIGFSTGSPGYGLLRQHARGSDVLYPSLNWSAAWVTLVCTLDTVETKTEI</sequence>
<dbReference type="GO" id="GO:0008017">
    <property type="term" value="F:microtubule binding"/>
    <property type="evidence" value="ECO:0007669"/>
    <property type="project" value="TreeGrafter"/>
</dbReference>
<dbReference type="GO" id="GO:0007098">
    <property type="term" value="P:centrosome cycle"/>
    <property type="evidence" value="ECO:0007669"/>
    <property type="project" value="TreeGrafter"/>
</dbReference>
<evidence type="ECO:0000313" key="3">
    <source>
        <dbReference type="EMBL" id="KAK2825193.1"/>
    </source>
</evidence>
<feature type="coiled-coil region" evidence="1">
    <location>
        <begin position="186"/>
        <end position="213"/>
    </location>
</feature>
<protein>
    <recommendedName>
        <fullName evidence="5">HAUS augmin-like complex subunit 8</fullName>
    </recommendedName>
</protein>
<feature type="region of interest" description="Disordered" evidence="2">
    <location>
        <begin position="1"/>
        <end position="103"/>
    </location>
</feature>
<reference evidence="3" key="1">
    <citation type="submission" date="2023-08" db="EMBL/GenBank/DDBJ databases">
        <title>Pelteobagrus vachellii genome.</title>
        <authorList>
            <person name="Liu H."/>
        </authorList>
    </citation>
    <scope>NUCLEOTIDE SEQUENCE</scope>
    <source>
        <strain evidence="3">PRFRI_2022a</strain>
        <tissue evidence="3">Muscle</tissue>
    </source>
</reference>
<dbReference type="GO" id="GO:0005813">
    <property type="term" value="C:centrosome"/>
    <property type="evidence" value="ECO:0007669"/>
    <property type="project" value="TreeGrafter"/>
</dbReference>
<dbReference type="PANTHER" id="PTHR31807:SF37">
    <property type="entry name" value="HAUS AUGMIN-LIKE COMPLEX SUBUNIT 8"/>
    <property type="match status" value="1"/>
</dbReference>
<gene>
    <name evidence="3" type="ORF">Q7C36_019120</name>
</gene>
<evidence type="ECO:0000256" key="1">
    <source>
        <dbReference type="SAM" id="Coils"/>
    </source>
</evidence>
<feature type="compositionally biased region" description="Low complexity" evidence="2">
    <location>
        <begin position="15"/>
        <end position="30"/>
    </location>
</feature>
<comment type="caution">
    <text evidence="3">The sequence shown here is derived from an EMBL/GenBank/DDBJ whole genome shotgun (WGS) entry which is preliminary data.</text>
</comment>
<evidence type="ECO:0000256" key="2">
    <source>
        <dbReference type="SAM" id="MobiDB-lite"/>
    </source>
</evidence>